<feature type="signal peptide" evidence="2">
    <location>
        <begin position="1"/>
        <end position="22"/>
    </location>
</feature>
<keyword evidence="1" id="KW-0472">Membrane</keyword>
<dbReference type="Proteomes" id="UP000507470">
    <property type="component" value="Unassembled WGS sequence"/>
</dbReference>
<dbReference type="EMBL" id="CACVKT020009341">
    <property type="protein sequence ID" value="CAC5421306.1"/>
    <property type="molecule type" value="Genomic_DNA"/>
</dbReference>
<dbReference type="InterPro" id="IPR022041">
    <property type="entry name" value="Methyltransf_FA"/>
</dbReference>
<name>A0A6J8EN62_MYTCO</name>
<accession>A0A6J8EN62</accession>
<protein>
    <recommendedName>
        <fullName evidence="3">Farnesoic acid O-methyl transferase domain-containing protein</fullName>
    </recommendedName>
</protein>
<evidence type="ECO:0000313" key="5">
    <source>
        <dbReference type="Proteomes" id="UP000507470"/>
    </source>
</evidence>
<keyword evidence="1" id="KW-0812">Transmembrane</keyword>
<evidence type="ECO:0000259" key="3">
    <source>
        <dbReference type="Pfam" id="PF12248"/>
    </source>
</evidence>
<dbReference type="Pfam" id="PF12248">
    <property type="entry name" value="Methyltransf_FA"/>
    <property type="match status" value="1"/>
</dbReference>
<evidence type="ECO:0000313" key="4">
    <source>
        <dbReference type="EMBL" id="CAC5421306.1"/>
    </source>
</evidence>
<keyword evidence="5" id="KW-1185">Reference proteome</keyword>
<sequence>MLLAVALLQICLSAVFIDIALPKRFVTIDPEEKSLREEITFHPDVNYLQFDVKGQRDAFLQFDFTFLIILGGWGNTKSTLSVGDKILDEYHGPVLDHNNYNSFWISWNRSHIYFGQGINSGDNILMFGTSDCFPGVVDLILRSKFRQTVNWIINKADKDNVLLNNDLHCDNTSTSTNEIRKTATDVSNISSTVNSQTTSTEDTNSIEHAHHTSSTLNSLCSCKCSKEEKQNSLEVPKDELRLRIKKRLDELENEIRINPKTTSNYRATRTSAADDRFSAKIIGFIGVLVTCLLIAMIVLFDAVRFFQSK</sequence>
<feature type="domain" description="Farnesoic acid O-methyl transferase" evidence="3">
    <location>
        <begin position="46"/>
        <end position="154"/>
    </location>
</feature>
<dbReference type="OrthoDB" id="6146277at2759"/>
<evidence type="ECO:0000256" key="1">
    <source>
        <dbReference type="SAM" id="Phobius"/>
    </source>
</evidence>
<organism evidence="4 5">
    <name type="scientific">Mytilus coruscus</name>
    <name type="common">Sea mussel</name>
    <dbReference type="NCBI Taxonomy" id="42192"/>
    <lineage>
        <taxon>Eukaryota</taxon>
        <taxon>Metazoa</taxon>
        <taxon>Spiralia</taxon>
        <taxon>Lophotrochozoa</taxon>
        <taxon>Mollusca</taxon>
        <taxon>Bivalvia</taxon>
        <taxon>Autobranchia</taxon>
        <taxon>Pteriomorphia</taxon>
        <taxon>Mytilida</taxon>
        <taxon>Mytiloidea</taxon>
        <taxon>Mytilidae</taxon>
        <taxon>Mytilinae</taxon>
        <taxon>Mytilus</taxon>
    </lineage>
</organism>
<keyword evidence="1" id="KW-1133">Transmembrane helix</keyword>
<evidence type="ECO:0000256" key="2">
    <source>
        <dbReference type="SAM" id="SignalP"/>
    </source>
</evidence>
<feature type="chain" id="PRO_5026797186" description="Farnesoic acid O-methyl transferase domain-containing protein" evidence="2">
    <location>
        <begin position="23"/>
        <end position="309"/>
    </location>
</feature>
<reference evidence="4 5" key="1">
    <citation type="submission" date="2020-06" db="EMBL/GenBank/DDBJ databases">
        <authorList>
            <person name="Li R."/>
            <person name="Bekaert M."/>
        </authorList>
    </citation>
    <scope>NUCLEOTIDE SEQUENCE [LARGE SCALE GENOMIC DNA]</scope>
    <source>
        <strain evidence="5">wild</strain>
    </source>
</reference>
<feature type="transmembrane region" description="Helical" evidence="1">
    <location>
        <begin position="281"/>
        <end position="303"/>
    </location>
</feature>
<gene>
    <name evidence="4" type="ORF">MCOR_53442</name>
</gene>
<proteinExistence type="predicted"/>
<keyword evidence="2" id="KW-0732">Signal</keyword>
<dbReference type="AlphaFoldDB" id="A0A6J8EN62"/>